<dbReference type="Gene3D" id="3.80.10.10">
    <property type="entry name" value="Ribonuclease Inhibitor"/>
    <property type="match status" value="1"/>
</dbReference>
<dbReference type="AlphaFoldDB" id="A0A4S4KSE9"/>
<proteinExistence type="predicted"/>
<dbReference type="EMBL" id="SGPK01000583">
    <property type="protein sequence ID" value="THH01585.1"/>
    <property type="molecule type" value="Genomic_DNA"/>
</dbReference>
<evidence type="ECO:0008006" key="3">
    <source>
        <dbReference type="Google" id="ProtNLM"/>
    </source>
</evidence>
<dbReference type="SUPFAM" id="SSF52047">
    <property type="entry name" value="RNI-like"/>
    <property type="match status" value="1"/>
</dbReference>
<dbReference type="PROSITE" id="PS51257">
    <property type="entry name" value="PROKAR_LIPOPROTEIN"/>
    <property type="match status" value="1"/>
</dbReference>
<accession>A0A4S4KSE9</accession>
<dbReference type="InterPro" id="IPR032675">
    <property type="entry name" value="LRR_dom_sf"/>
</dbReference>
<evidence type="ECO:0000313" key="1">
    <source>
        <dbReference type="EMBL" id="THH01585.1"/>
    </source>
</evidence>
<sequence length="407" mass="44766">MLLTRVFDPVFSFLHRRDNAPLITLSSSASCIPAEIILAVLELAYYDEDMQPDVQLLADCAVVCRAWSAPAQSLIFRHVSLRSGSAVSSFCSAVDRSTSRGRALGDLVVRLHVTLDHNHPDQPSHHAFAHAVCLCPNLYELDIALYGCAQDLAGSRDTACGLRAVSSLDSITIGLLREGPRIRSLKLSNWSIDSGRLAFQLLAGVWPSLTAVSLRGTPPCFPASEEKALKPSICNLIQVEFNFQRDPGLDFVSWLLSSSCHSLRCLEFGREPSPEFLGAVLRQYGPSLESLSIPSCTSPQQIIAVQNCERLKEIRLESASVFPILLKQLPSTVEHLAFAINKDTLLYLLVNFVKAQPNLKALTVHFWDGGNEHPQLPNLKIACAYKGVELLFTRSIQCFRATVVSIN</sequence>
<dbReference type="Proteomes" id="UP000308199">
    <property type="component" value="Unassembled WGS sequence"/>
</dbReference>
<reference evidence="1 2" key="1">
    <citation type="submission" date="2019-02" db="EMBL/GenBank/DDBJ databases">
        <title>Genome sequencing of the rare red list fungi Phellinidium pouzarii.</title>
        <authorList>
            <person name="Buettner E."/>
            <person name="Kellner H."/>
        </authorList>
    </citation>
    <scope>NUCLEOTIDE SEQUENCE [LARGE SCALE GENOMIC DNA]</scope>
    <source>
        <strain evidence="1 2">DSM 108285</strain>
    </source>
</reference>
<gene>
    <name evidence="1" type="ORF">EW145_g6891</name>
</gene>
<dbReference type="OrthoDB" id="2522283at2759"/>
<evidence type="ECO:0000313" key="2">
    <source>
        <dbReference type="Proteomes" id="UP000308199"/>
    </source>
</evidence>
<organism evidence="1 2">
    <name type="scientific">Phellinidium pouzarii</name>
    <dbReference type="NCBI Taxonomy" id="167371"/>
    <lineage>
        <taxon>Eukaryota</taxon>
        <taxon>Fungi</taxon>
        <taxon>Dikarya</taxon>
        <taxon>Basidiomycota</taxon>
        <taxon>Agaricomycotina</taxon>
        <taxon>Agaricomycetes</taxon>
        <taxon>Hymenochaetales</taxon>
        <taxon>Hymenochaetaceae</taxon>
        <taxon>Phellinidium</taxon>
    </lineage>
</organism>
<comment type="caution">
    <text evidence="1">The sequence shown here is derived from an EMBL/GenBank/DDBJ whole genome shotgun (WGS) entry which is preliminary data.</text>
</comment>
<protein>
    <recommendedName>
        <fullName evidence="3">F-box domain-containing protein</fullName>
    </recommendedName>
</protein>
<keyword evidence="2" id="KW-1185">Reference proteome</keyword>
<name>A0A4S4KSE9_9AGAM</name>